<evidence type="ECO:0000256" key="2">
    <source>
        <dbReference type="ARBA" id="ARBA00005695"/>
    </source>
</evidence>
<evidence type="ECO:0000256" key="1">
    <source>
        <dbReference type="ARBA" id="ARBA00004418"/>
    </source>
</evidence>
<dbReference type="InterPro" id="IPR039424">
    <property type="entry name" value="SBP_5"/>
</dbReference>
<evidence type="ECO:0000313" key="5">
    <source>
        <dbReference type="EMBL" id="SDK66448.1"/>
    </source>
</evidence>
<evidence type="ECO:0000313" key="6">
    <source>
        <dbReference type="Proteomes" id="UP000198894"/>
    </source>
</evidence>
<dbReference type="PANTHER" id="PTHR30290:SF38">
    <property type="entry name" value="D,D-DIPEPTIDE-BINDING PERIPLASMIC PROTEIN DDPA-RELATED"/>
    <property type="match status" value="1"/>
</dbReference>
<dbReference type="EMBL" id="FNEE01000018">
    <property type="protein sequence ID" value="SDK66448.1"/>
    <property type="molecule type" value="Genomic_DNA"/>
</dbReference>
<dbReference type="GO" id="GO:1904680">
    <property type="term" value="F:peptide transmembrane transporter activity"/>
    <property type="evidence" value="ECO:0007669"/>
    <property type="project" value="TreeGrafter"/>
</dbReference>
<dbReference type="Gene3D" id="3.40.190.10">
    <property type="entry name" value="Periplasmic binding protein-like II"/>
    <property type="match status" value="1"/>
</dbReference>
<dbReference type="AlphaFoldDB" id="A0A1G9DRF6"/>
<dbReference type="GO" id="GO:0015833">
    <property type="term" value="P:peptide transport"/>
    <property type="evidence" value="ECO:0007669"/>
    <property type="project" value="TreeGrafter"/>
</dbReference>
<protein>
    <submittedName>
        <fullName evidence="5">Peptide/nickel transport system substrate-binding protein</fullName>
    </submittedName>
</protein>
<feature type="domain" description="Solute-binding protein family 5" evidence="4">
    <location>
        <begin position="78"/>
        <end position="217"/>
    </location>
</feature>
<dbReference type="InterPro" id="IPR006311">
    <property type="entry name" value="TAT_signal"/>
</dbReference>
<dbReference type="Gene3D" id="3.90.76.10">
    <property type="entry name" value="Dipeptide-binding Protein, Domain 1"/>
    <property type="match status" value="1"/>
</dbReference>
<keyword evidence="3" id="KW-0732">Signal</keyword>
<dbReference type="Proteomes" id="UP000198894">
    <property type="component" value="Unassembled WGS sequence"/>
</dbReference>
<sequence length="237" mass="26231">MTISRRELIKTGLLTGMALSIPSVLRAQTTPAGARTVRMVKANDLRIFDPIFTATSVTADHGLAIYDTLFGVDSKFMPQPQMVGKWGVSEDRKTYTFELRDGLAWHDDTPVTAGDCVASIRRWGQVAPGGQLIMERASDISKKDDKTFLITLKEPLGILIDLLADLTPPCLFIMREKDASRPATEQVATNVGSGPFRFNEALVKSGASYTYDRNENMFLARSRRTDWLAVRSSKSIV</sequence>
<reference evidence="6" key="1">
    <citation type="submission" date="2016-10" db="EMBL/GenBank/DDBJ databases">
        <authorList>
            <person name="Varghese N."/>
            <person name="Submissions S."/>
        </authorList>
    </citation>
    <scope>NUCLEOTIDE SEQUENCE [LARGE SCALE GENOMIC DNA]</scope>
    <source>
        <strain evidence="6">CGMCC 1.11022</strain>
    </source>
</reference>
<gene>
    <name evidence="5" type="ORF">SAMN05428953_118106</name>
</gene>
<evidence type="ECO:0000259" key="4">
    <source>
        <dbReference type="Pfam" id="PF00496"/>
    </source>
</evidence>
<dbReference type="PANTHER" id="PTHR30290">
    <property type="entry name" value="PERIPLASMIC BINDING COMPONENT OF ABC TRANSPORTER"/>
    <property type="match status" value="1"/>
</dbReference>
<evidence type="ECO:0000256" key="3">
    <source>
        <dbReference type="ARBA" id="ARBA00022729"/>
    </source>
</evidence>
<proteinExistence type="inferred from homology"/>
<dbReference type="PROSITE" id="PS51318">
    <property type="entry name" value="TAT"/>
    <property type="match status" value="1"/>
</dbReference>
<dbReference type="SUPFAM" id="SSF53850">
    <property type="entry name" value="Periplasmic binding protein-like II"/>
    <property type="match status" value="1"/>
</dbReference>
<comment type="subcellular location">
    <subcellularLocation>
        <location evidence="1">Periplasm</location>
    </subcellularLocation>
</comment>
<dbReference type="InterPro" id="IPR000914">
    <property type="entry name" value="SBP_5_dom"/>
</dbReference>
<comment type="similarity">
    <text evidence="2">Belongs to the bacterial solute-binding protein 5 family.</text>
</comment>
<accession>A0A1G9DRF6</accession>
<name>A0A1G9DRF6_9HYPH</name>
<organism evidence="5 6">
    <name type="scientific">Mesorhizobium muleiense</name>
    <dbReference type="NCBI Taxonomy" id="1004279"/>
    <lineage>
        <taxon>Bacteria</taxon>
        <taxon>Pseudomonadati</taxon>
        <taxon>Pseudomonadota</taxon>
        <taxon>Alphaproteobacteria</taxon>
        <taxon>Hyphomicrobiales</taxon>
        <taxon>Phyllobacteriaceae</taxon>
        <taxon>Mesorhizobium</taxon>
    </lineage>
</organism>
<dbReference type="Pfam" id="PF00496">
    <property type="entry name" value="SBP_bac_5"/>
    <property type="match status" value="1"/>
</dbReference>
<keyword evidence="6" id="KW-1185">Reference proteome</keyword>